<evidence type="ECO:0000313" key="4">
    <source>
        <dbReference type="Proteomes" id="UP000461288"/>
    </source>
</evidence>
<reference evidence="3 4" key="1">
    <citation type="submission" date="2019-12" db="EMBL/GenBank/DDBJ databases">
        <title>Draft genome sequence of Pseudomonas otitidis recovered from a chicken carcass.</title>
        <authorList>
            <person name="Vieira T.R."/>
            <person name="Oliviera E.F.C."/>
            <person name="Silva N.M.V."/>
            <person name="Sambrano G.E."/>
            <person name="Cibulski S.P."/>
            <person name="Cardoso M.R.I."/>
        </authorList>
    </citation>
    <scope>NUCLEOTIDE SEQUENCE [LARGE SCALE GENOMIC DNA]</scope>
    <source>
        <strain evidence="3 4">25_K</strain>
    </source>
</reference>
<dbReference type="EMBL" id="AP022642">
    <property type="protein sequence ID" value="BCA28279.1"/>
    <property type="molecule type" value="Genomic_DNA"/>
</dbReference>
<dbReference type="InterPro" id="IPR011008">
    <property type="entry name" value="Dimeric_a/b-barrel"/>
</dbReference>
<dbReference type="SUPFAM" id="SSF54909">
    <property type="entry name" value="Dimeric alpha+beta barrel"/>
    <property type="match status" value="1"/>
</dbReference>
<proteinExistence type="predicted"/>
<keyword evidence="2" id="KW-0560">Oxidoreductase</keyword>
<dbReference type="Gene3D" id="3.30.70.100">
    <property type="match status" value="1"/>
</dbReference>
<dbReference type="Proteomes" id="UP000501237">
    <property type="component" value="Chromosome"/>
</dbReference>
<evidence type="ECO:0000313" key="2">
    <source>
        <dbReference type="EMBL" id="BCA28279.1"/>
    </source>
</evidence>
<evidence type="ECO:0000313" key="3">
    <source>
        <dbReference type="EMBL" id="MWK58307.1"/>
    </source>
</evidence>
<organism evidence="2 5">
    <name type="scientific">Metapseudomonas otitidis</name>
    <dbReference type="NCBI Taxonomy" id="319939"/>
    <lineage>
        <taxon>Bacteria</taxon>
        <taxon>Pseudomonadati</taxon>
        <taxon>Pseudomonadota</taxon>
        <taxon>Gammaproteobacteria</taxon>
        <taxon>Pseudomonadales</taxon>
        <taxon>Pseudomonadaceae</taxon>
        <taxon>Metapseudomonas</taxon>
    </lineage>
</organism>
<accession>A0A679GL22</accession>
<evidence type="ECO:0000259" key="1">
    <source>
        <dbReference type="PROSITE" id="PS51725"/>
    </source>
</evidence>
<protein>
    <submittedName>
        <fullName evidence="2">Antibiotic biosynthesis monooxygenase</fullName>
    </submittedName>
</protein>
<dbReference type="KEGG" id="poj:PtoMrB4_22560"/>
<dbReference type="InterPro" id="IPR050744">
    <property type="entry name" value="AI-2_Isomerase_LsrG"/>
</dbReference>
<dbReference type="InterPro" id="IPR007138">
    <property type="entry name" value="ABM_dom"/>
</dbReference>
<reference evidence="2 5" key="2">
    <citation type="journal article" date="2020" name="Microbiol. Resour. Announc.">
        <title>Complete genome sequence of Pseudomonas otitidis strain MrB4, isolated from Lake Biwa in Japan.</title>
        <authorList>
            <person name="Miyazaki K."/>
            <person name="Hase E."/>
            <person name="Maruya T."/>
        </authorList>
    </citation>
    <scope>NUCLEOTIDE SEQUENCE [LARGE SCALE GENOMIC DNA]</scope>
    <source>
        <strain evidence="2 5">MrB4</strain>
    </source>
</reference>
<evidence type="ECO:0000313" key="5">
    <source>
        <dbReference type="Proteomes" id="UP000501237"/>
    </source>
</evidence>
<dbReference type="RefSeq" id="WP_044413953.1">
    <property type="nucleotide sequence ID" value="NZ_AP022642.1"/>
</dbReference>
<dbReference type="Pfam" id="PF03992">
    <property type="entry name" value="ABM"/>
    <property type="match status" value="1"/>
</dbReference>
<feature type="domain" description="ABM" evidence="1">
    <location>
        <begin position="3"/>
        <end position="90"/>
    </location>
</feature>
<gene>
    <name evidence="3" type="ORF">GO594_20190</name>
    <name evidence="2" type="ORF">PtoMrB4_22560</name>
</gene>
<dbReference type="AlphaFoldDB" id="A0A679GL22"/>
<dbReference type="PANTHER" id="PTHR33336:SF3">
    <property type="entry name" value="ABM DOMAIN-CONTAINING PROTEIN"/>
    <property type="match status" value="1"/>
</dbReference>
<dbReference type="EMBL" id="WTFN01000056">
    <property type="protein sequence ID" value="MWK58307.1"/>
    <property type="molecule type" value="Genomic_DNA"/>
</dbReference>
<name>A0A679GL22_9GAMM</name>
<dbReference type="PANTHER" id="PTHR33336">
    <property type="entry name" value="QUINOL MONOOXYGENASE YGIN-RELATED"/>
    <property type="match status" value="1"/>
</dbReference>
<keyword evidence="2" id="KW-0503">Monooxygenase</keyword>
<dbReference type="Proteomes" id="UP000461288">
    <property type="component" value="Unassembled WGS sequence"/>
</dbReference>
<dbReference type="GO" id="GO:0004497">
    <property type="term" value="F:monooxygenase activity"/>
    <property type="evidence" value="ECO:0007669"/>
    <property type="project" value="UniProtKB-KW"/>
</dbReference>
<sequence>MSIALFATLSPLPEHREVVLQALEALVQGTRNEPGNLRYDLYAGDDGSLQLHELYRDQAAIDAHRASPHYLAFREAAVAGGWMAAPTQVVQAVPVNVAQG</sequence>
<dbReference type="GeneID" id="57397475"/>
<dbReference type="PROSITE" id="PS51725">
    <property type="entry name" value="ABM"/>
    <property type="match status" value="1"/>
</dbReference>